<dbReference type="EMBL" id="RWJN01000594">
    <property type="protein sequence ID" value="TCD60459.1"/>
    <property type="molecule type" value="Genomic_DNA"/>
</dbReference>
<keyword evidence="2" id="KW-1185">Reference proteome</keyword>
<evidence type="ECO:0000313" key="2">
    <source>
        <dbReference type="Proteomes" id="UP000292702"/>
    </source>
</evidence>
<sequence>MPFQHTRYFQSVGNFGSASMTWRTGISAVFTSGAVTVRVALDYSLKRRVPQPLLEIFELLAMRQDEAWYVEHVGMTKARRLELEERAVQAAHPHLKDYLDALDFRKYCHVPLMIALGSDMLRWFQSLLWASRSLYFDFAKEFPKTHAWHTKVFEVDDVKAVYAENAEAMAQMEVTKSKGDAK</sequence>
<dbReference type="Proteomes" id="UP000292702">
    <property type="component" value="Unassembled WGS sequence"/>
</dbReference>
<proteinExistence type="predicted"/>
<protein>
    <submittedName>
        <fullName evidence="1">Uncharacterized protein</fullName>
    </submittedName>
</protein>
<evidence type="ECO:0000313" key="1">
    <source>
        <dbReference type="EMBL" id="TCD60459.1"/>
    </source>
</evidence>
<name>A0A4R0R8Y7_9APHY</name>
<comment type="caution">
    <text evidence="1">The sequence shown here is derived from an EMBL/GenBank/DDBJ whole genome shotgun (WGS) entry which is preliminary data.</text>
</comment>
<gene>
    <name evidence="1" type="ORF">EIP91_010053</name>
</gene>
<reference evidence="1 2" key="1">
    <citation type="submission" date="2018-11" db="EMBL/GenBank/DDBJ databases">
        <title>Genome assembly of Steccherinum ochraceum LE-BIN_3174, the white-rot fungus of the Steccherinaceae family (The Residual Polyporoid clade, Polyporales, Basidiomycota).</title>
        <authorList>
            <person name="Fedorova T.V."/>
            <person name="Glazunova O.A."/>
            <person name="Landesman E.O."/>
            <person name="Moiseenko K.V."/>
            <person name="Psurtseva N.V."/>
            <person name="Savinova O.S."/>
            <person name="Shakhova N.V."/>
            <person name="Tyazhelova T.V."/>
            <person name="Vasina D.V."/>
        </authorList>
    </citation>
    <scope>NUCLEOTIDE SEQUENCE [LARGE SCALE GENOMIC DNA]</scope>
    <source>
        <strain evidence="1 2">LE-BIN_3174</strain>
    </source>
</reference>
<accession>A0A4R0R8Y7</accession>
<organism evidence="1 2">
    <name type="scientific">Steccherinum ochraceum</name>
    <dbReference type="NCBI Taxonomy" id="92696"/>
    <lineage>
        <taxon>Eukaryota</taxon>
        <taxon>Fungi</taxon>
        <taxon>Dikarya</taxon>
        <taxon>Basidiomycota</taxon>
        <taxon>Agaricomycotina</taxon>
        <taxon>Agaricomycetes</taxon>
        <taxon>Polyporales</taxon>
        <taxon>Steccherinaceae</taxon>
        <taxon>Steccherinum</taxon>
    </lineage>
</organism>
<dbReference type="AlphaFoldDB" id="A0A4R0R8Y7"/>